<organism evidence="2 3">
    <name type="scientific">Daphnia magna</name>
    <dbReference type="NCBI Taxonomy" id="35525"/>
    <lineage>
        <taxon>Eukaryota</taxon>
        <taxon>Metazoa</taxon>
        <taxon>Ecdysozoa</taxon>
        <taxon>Arthropoda</taxon>
        <taxon>Crustacea</taxon>
        <taxon>Branchiopoda</taxon>
        <taxon>Diplostraca</taxon>
        <taxon>Cladocera</taxon>
        <taxon>Anomopoda</taxon>
        <taxon>Daphniidae</taxon>
        <taxon>Daphnia</taxon>
    </lineage>
</organism>
<gene>
    <name evidence="2" type="ORF">APZ42_012898</name>
</gene>
<accession>A0A162RH56</accession>
<keyword evidence="1" id="KW-1133">Transmembrane helix</keyword>
<sequence>MFDWSFPEYQQRISFIASGLKGRSFCHCAQNCGILADKEIVPMICTGDSAKMIFLIMMVVCPSILTWQYASRCLCC</sequence>
<keyword evidence="3" id="KW-1185">Reference proteome</keyword>
<keyword evidence="1" id="KW-0812">Transmembrane</keyword>
<proteinExistence type="predicted"/>
<comment type="caution">
    <text evidence="2">The sequence shown here is derived from an EMBL/GenBank/DDBJ whole genome shotgun (WGS) entry which is preliminary data.</text>
</comment>
<dbReference type="EMBL" id="LRGB01000190">
    <property type="protein sequence ID" value="KZS20506.1"/>
    <property type="molecule type" value="Genomic_DNA"/>
</dbReference>
<reference evidence="2 3" key="1">
    <citation type="submission" date="2016-03" db="EMBL/GenBank/DDBJ databases">
        <title>EvidentialGene: Evidence-directed Construction of Genes on Genomes.</title>
        <authorList>
            <person name="Gilbert D.G."/>
            <person name="Choi J.-H."/>
            <person name="Mockaitis K."/>
            <person name="Colbourne J."/>
            <person name="Pfrender M."/>
        </authorList>
    </citation>
    <scope>NUCLEOTIDE SEQUENCE [LARGE SCALE GENOMIC DNA]</scope>
    <source>
        <strain evidence="2 3">Xinb3</strain>
        <tissue evidence="2">Complete organism</tissue>
    </source>
</reference>
<evidence type="ECO:0000256" key="1">
    <source>
        <dbReference type="SAM" id="Phobius"/>
    </source>
</evidence>
<dbReference type="AlphaFoldDB" id="A0A162RH56"/>
<feature type="transmembrane region" description="Helical" evidence="1">
    <location>
        <begin position="52"/>
        <end position="70"/>
    </location>
</feature>
<dbReference type="Proteomes" id="UP000076858">
    <property type="component" value="Unassembled WGS sequence"/>
</dbReference>
<evidence type="ECO:0000313" key="3">
    <source>
        <dbReference type="Proteomes" id="UP000076858"/>
    </source>
</evidence>
<keyword evidence="1" id="KW-0472">Membrane</keyword>
<evidence type="ECO:0000313" key="2">
    <source>
        <dbReference type="EMBL" id="KZS20506.1"/>
    </source>
</evidence>
<name>A0A162RH56_9CRUS</name>
<protein>
    <submittedName>
        <fullName evidence="2">Uncharacterized protein</fullName>
    </submittedName>
</protein>